<evidence type="ECO:0000256" key="1">
    <source>
        <dbReference type="SAM" id="MobiDB-lite"/>
    </source>
</evidence>
<protein>
    <submittedName>
        <fullName evidence="3">Uncharacterized protein</fullName>
    </submittedName>
</protein>
<evidence type="ECO:0000256" key="2">
    <source>
        <dbReference type="SAM" id="Phobius"/>
    </source>
</evidence>
<feature type="region of interest" description="Disordered" evidence="1">
    <location>
        <begin position="48"/>
        <end position="72"/>
    </location>
</feature>
<dbReference type="Proteomes" id="UP001642540">
    <property type="component" value="Unassembled WGS sequence"/>
</dbReference>
<evidence type="ECO:0000313" key="3">
    <source>
        <dbReference type="EMBL" id="CAL8145907.1"/>
    </source>
</evidence>
<name>A0ABP1S885_9HEXA</name>
<keyword evidence="2" id="KW-0472">Membrane</keyword>
<comment type="caution">
    <text evidence="3">The sequence shown here is derived from an EMBL/GenBank/DDBJ whole genome shotgun (WGS) entry which is preliminary data.</text>
</comment>
<dbReference type="EMBL" id="CAXLJM020000164">
    <property type="protein sequence ID" value="CAL8145907.1"/>
    <property type="molecule type" value="Genomic_DNA"/>
</dbReference>
<reference evidence="3 4" key="1">
    <citation type="submission" date="2024-08" db="EMBL/GenBank/DDBJ databases">
        <authorList>
            <person name="Cucini C."/>
            <person name="Frati F."/>
        </authorList>
    </citation>
    <scope>NUCLEOTIDE SEQUENCE [LARGE SCALE GENOMIC DNA]</scope>
</reference>
<keyword evidence="2" id="KW-1133">Transmembrane helix</keyword>
<sequence length="92" mass="10315">MMNKLTNSISFEGYLVIKSISIVCVSQLFNGGVLLELFYSQKILAMPQDSTSSDVKAKKKSSNRNKSEAHLDEPNYKPTIIFLKFKDCFGST</sequence>
<keyword evidence="2" id="KW-0812">Transmembrane</keyword>
<organism evidence="3 4">
    <name type="scientific">Orchesella dallaii</name>
    <dbReference type="NCBI Taxonomy" id="48710"/>
    <lineage>
        <taxon>Eukaryota</taxon>
        <taxon>Metazoa</taxon>
        <taxon>Ecdysozoa</taxon>
        <taxon>Arthropoda</taxon>
        <taxon>Hexapoda</taxon>
        <taxon>Collembola</taxon>
        <taxon>Entomobryomorpha</taxon>
        <taxon>Entomobryoidea</taxon>
        <taxon>Orchesellidae</taxon>
        <taxon>Orchesellinae</taxon>
        <taxon>Orchesella</taxon>
    </lineage>
</organism>
<evidence type="ECO:0000313" key="4">
    <source>
        <dbReference type="Proteomes" id="UP001642540"/>
    </source>
</evidence>
<keyword evidence="4" id="KW-1185">Reference proteome</keyword>
<proteinExistence type="predicted"/>
<feature type="transmembrane region" description="Helical" evidence="2">
    <location>
        <begin position="20"/>
        <end position="39"/>
    </location>
</feature>
<accession>A0ABP1S885</accession>
<gene>
    <name evidence="3" type="ORF">ODALV1_LOCUS30639</name>
</gene>